<accession>A0A246KR27</accession>
<comment type="caution">
    <text evidence="1">The sequence shown here is derived from an EMBL/GenBank/DDBJ whole genome shotgun (WGS) entry which is preliminary data.</text>
</comment>
<sequence length="93" mass="10291">MKAQAKHWPDHPAIGRHISVNSEMVEILDVKPGPMTFNSSDLATDDIVLHGTLKLRVLFPDGRAQWLPPVDGEGLLVHLDITDYAKAVQERVA</sequence>
<dbReference type="AlphaFoldDB" id="A0A246KR27"/>
<name>A0A246KR27_9GAMM</name>
<gene>
    <name evidence="1" type="ORF">CEE55_22415</name>
</gene>
<evidence type="ECO:0000313" key="1">
    <source>
        <dbReference type="EMBL" id="OWR25638.1"/>
    </source>
</evidence>
<dbReference type="RefSeq" id="WP_088476413.1">
    <property type="nucleotide sequence ID" value="NZ_NIXP01000157.1"/>
</dbReference>
<organism evidence="1 2">
    <name type="scientific">Stenotrophomonas pavanii</name>
    <dbReference type="NCBI Taxonomy" id="487698"/>
    <lineage>
        <taxon>Bacteria</taxon>
        <taxon>Pseudomonadati</taxon>
        <taxon>Pseudomonadota</taxon>
        <taxon>Gammaproteobacteria</taxon>
        <taxon>Lysobacterales</taxon>
        <taxon>Lysobacteraceae</taxon>
        <taxon>Stenotrophomonas</taxon>
    </lineage>
</organism>
<evidence type="ECO:0000313" key="2">
    <source>
        <dbReference type="Proteomes" id="UP000197904"/>
    </source>
</evidence>
<dbReference type="EMBL" id="NIXP01000157">
    <property type="protein sequence ID" value="OWR25638.1"/>
    <property type="molecule type" value="Genomic_DNA"/>
</dbReference>
<reference evidence="1 2" key="1">
    <citation type="submission" date="2017-06" db="EMBL/GenBank/DDBJ databases">
        <authorList>
            <person name="Kim H.J."/>
            <person name="Triplett B.A."/>
        </authorList>
    </citation>
    <scope>NUCLEOTIDE SEQUENCE [LARGE SCALE GENOMIC DNA]</scope>
    <source>
        <strain evidence="1 2">S18795</strain>
    </source>
</reference>
<protein>
    <submittedName>
        <fullName evidence="1">Uncharacterized protein</fullName>
    </submittedName>
</protein>
<dbReference type="Proteomes" id="UP000197904">
    <property type="component" value="Unassembled WGS sequence"/>
</dbReference>
<proteinExistence type="predicted"/>